<evidence type="ECO:0000256" key="1">
    <source>
        <dbReference type="SAM" id="Phobius"/>
    </source>
</evidence>
<comment type="caution">
    <text evidence="2">The sequence shown here is derived from an EMBL/GenBank/DDBJ whole genome shotgun (WGS) entry which is preliminary data.</text>
</comment>
<dbReference type="Gene3D" id="1.10.1760.20">
    <property type="match status" value="1"/>
</dbReference>
<dbReference type="InterPro" id="IPR030949">
    <property type="entry name" value="ECF_S_folate_fam"/>
</dbReference>
<dbReference type="RefSeq" id="WP_109604041.1">
    <property type="nucleotide sequence ID" value="NZ_JAMHJO010000007.1"/>
</dbReference>
<organism evidence="2 3">
    <name type="scientific">Oceanotoga teriensis</name>
    <dbReference type="NCBI Taxonomy" id="515440"/>
    <lineage>
        <taxon>Bacteria</taxon>
        <taxon>Thermotogati</taxon>
        <taxon>Thermotogota</taxon>
        <taxon>Thermotogae</taxon>
        <taxon>Petrotogales</taxon>
        <taxon>Petrotogaceae</taxon>
        <taxon>Oceanotoga</taxon>
    </lineage>
</organism>
<gene>
    <name evidence="2" type="ORF">C7380_103102</name>
</gene>
<feature type="transmembrane region" description="Helical" evidence="1">
    <location>
        <begin position="80"/>
        <end position="102"/>
    </location>
</feature>
<dbReference type="GO" id="GO:0016020">
    <property type="term" value="C:membrane"/>
    <property type="evidence" value="ECO:0007669"/>
    <property type="project" value="InterPro"/>
</dbReference>
<feature type="transmembrane region" description="Helical" evidence="1">
    <location>
        <begin position="45"/>
        <end position="74"/>
    </location>
</feature>
<dbReference type="AlphaFoldDB" id="A0AA45C8B7"/>
<evidence type="ECO:0000313" key="3">
    <source>
        <dbReference type="Proteomes" id="UP000245921"/>
    </source>
</evidence>
<name>A0AA45C8B7_9BACT</name>
<dbReference type="Pfam" id="PF07155">
    <property type="entry name" value="ECF-ribofla_trS"/>
    <property type="match status" value="1"/>
</dbReference>
<dbReference type="InterPro" id="IPR009825">
    <property type="entry name" value="ECF_substrate-spec-like"/>
</dbReference>
<dbReference type="Proteomes" id="UP000245921">
    <property type="component" value="Unassembled WGS sequence"/>
</dbReference>
<evidence type="ECO:0000313" key="2">
    <source>
        <dbReference type="EMBL" id="PWJ95924.1"/>
    </source>
</evidence>
<sequence>MVKLKSSRKVVYAAILIALSIVLTRILSIRIAIGSIEGVRIGFGGFPIIFAGLIFGPVMGGIVGGVADIMGYLINPMGPFMPQFVMTSILTGVIPGIFYVHIFKNKKNFFTLMFSIAIGQIATSIILVPLFIEILFNVPMTVTVIPRIVGQAIHVPLYAWLTKVLQDRALKFSLNY</sequence>
<reference evidence="2 3" key="1">
    <citation type="submission" date="2018-05" db="EMBL/GenBank/DDBJ databases">
        <title>Genomic Encyclopedia of Type Strains, Phase IV (KMG-IV): sequencing the most valuable type-strain genomes for metagenomic binning, comparative biology and taxonomic classification.</title>
        <authorList>
            <person name="Goeker M."/>
        </authorList>
    </citation>
    <scope>NUCLEOTIDE SEQUENCE [LARGE SCALE GENOMIC DNA]</scope>
    <source>
        <strain evidence="2 3">DSM 24906</strain>
    </source>
</reference>
<accession>A0AA45C8B7</accession>
<feature type="transmembrane region" description="Helical" evidence="1">
    <location>
        <begin position="12"/>
        <end position="33"/>
    </location>
</feature>
<keyword evidence="1" id="KW-1133">Transmembrane helix</keyword>
<keyword evidence="1" id="KW-0472">Membrane</keyword>
<keyword evidence="3" id="KW-1185">Reference proteome</keyword>
<feature type="transmembrane region" description="Helical" evidence="1">
    <location>
        <begin position="109"/>
        <end position="132"/>
    </location>
</feature>
<dbReference type="NCBIfam" id="TIGR04518">
    <property type="entry name" value="ECF_S_folT_fam"/>
    <property type="match status" value="1"/>
</dbReference>
<proteinExistence type="predicted"/>
<protein>
    <submittedName>
        <fullName evidence="2">ECF transporter S component (Folate family)</fullName>
    </submittedName>
</protein>
<keyword evidence="1" id="KW-0812">Transmembrane</keyword>
<dbReference type="EMBL" id="QGGI01000003">
    <property type="protein sequence ID" value="PWJ95924.1"/>
    <property type="molecule type" value="Genomic_DNA"/>
</dbReference>